<protein>
    <submittedName>
        <fullName evidence="3">Glycosyltransferase family 4 protein</fullName>
    </submittedName>
</protein>
<dbReference type="Gene3D" id="3.40.50.2000">
    <property type="entry name" value="Glycogen Phosphorylase B"/>
    <property type="match status" value="2"/>
</dbReference>
<evidence type="ECO:0000259" key="2">
    <source>
        <dbReference type="Pfam" id="PF13579"/>
    </source>
</evidence>
<dbReference type="Proteomes" id="UP000305131">
    <property type="component" value="Unassembled WGS sequence"/>
</dbReference>
<dbReference type="GO" id="GO:0016757">
    <property type="term" value="F:glycosyltransferase activity"/>
    <property type="evidence" value="ECO:0007669"/>
    <property type="project" value="InterPro"/>
</dbReference>
<evidence type="ECO:0000259" key="1">
    <source>
        <dbReference type="Pfam" id="PF00534"/>
    </source>
</evidence>
<proteinExistence type="predicted"/>
<feature type="domain" description="Glycosyltransferase subfamily 4-like N-terminal" evidence="2">
    <location>
        <begin position="13"/>
        <end position="170"/>
    </location>
</feature>
<name>A0A6C1KJ93_XANAU</name>
<dbReference type="InterPro" id="IPR001296">
    <property type="entry name" value="Glyco_trans_1"/>
</dbReference>
<dbReference type="InterPro" id="IPR050194">
    <property type="entry name" value="Glycosyltransferase_grp1"/>
</dbReference>
<reference evidence="3 4" key="1">
    <citation type="submission" date="2019-05" db="EMBL/GenBank/DDBJ databases">
        <authorList>
            <person name="Zhou X."/>
        </authorList>
    </citation>
    <scope>NUCLEOTIDE SEQUENCE [LARGE SCALE GENOMIC DNA]</scope>
    <source>
        <strain evidence="3 4">DSM 432</strain>
    </source>
</reference>
<gene>
    <name evidence="3" type="ORF">FBQ73_03095</name>
</gene>
<sequence>MMRLLHVCESVIGGTGSYLSELVPAQVSLYGAENITLLVPQNQLNYLEPEVQESGITIIPFSRKSRFLGLFNFIKVYLKTRADLKPQIVHAHSSIAGLVMRGLGFGRSYKIVFCPHGWSVDMKGARLLRFGAEIVERLLARSADQVILISKHEQKRAKDLGFTDDRLSLVVSGIKAQAPQVDAAEWNDTRLKVLYAGRFDFQKGVDVLLDAVEGQGNALSVRLVGSFVVSELKLPQALPAHVTNLGWLDRNGVYAQMRSCDVLVVPSRWEGFGLVAIEAMRLSVPVLASAVGGLKEILGDGQYGMVVPSEDPIALRDCLLSLTREELRAIAARGHARFLSTYSLDRMVREIDAVYASVLAR</sequence>
<dbReference type="Pfam" id="PF00534">
    <property type="entry name" value="Glycos_transf_1"/>
    <property type="match status" value="1"/>
</dbReference>
<dbReference type="OrthoDB" id="9806708at2"/>
<dbReference type="EMBL" id="VAUP01000009">
    <property type="protein sequence ID" value="TLX44368.1"/>
    <property type="molecule type" value="Genomic_DNA"/>
</dbReference>
<evidence type="ECO:0000313" key="4">
    <source>
        <dbReference type="Proteomes" id="UP000305131"/>
    </source>
</evidence>
<comment type="caution">
    <text evidence="3">The sequence shown here is derived from an EMBL/GenBank/DDBJ whole genome shotgun (WGS) entry which is preliminary data.</text>
</comment>
<dbReference type="SUPFAM" id="SSF53756">
    <property type="entry name" value="UDP-Glycosyltransferase/glycogen phosphorylase"/>
    <property type="match status" value="1"/>
</dbReference>
<dbReference type="InterPro" id="IPR028098">
    <property type="entry name" value="Glyco_trans_4-like_N"/>
</dbReference>
<dbReference type="Pfam" id="PF13579">
    <property type="entry name" value="Glyco_trans_4_4"/>
    <property type="match status" value="1"/>
</dbReference>
<dbReference type="PANTHER" id="PTHR45947">
    <property type="entry name" value="SULFOQUINOVOSYL TRANSFERASE SQD2"/>
    <property type="match status" value="1"/>
</dbReference>
<evidence type="ECO:0000313" key="3">
    <source>
        <dbReference type="EMBL" id="TLX44368.1"/>
    </source>
</evidence>
<dbReference type="PANTHER" id="PTHR45947:SF3">
    <property type="entry name" value="SULFOQUINOVOSYL TRANSFERASE SQD2"/>
    <property type="match status" value="1"/>
</dbReference>
<dbReference type="AlphaFoldDB" id="A0A6C1KJ93"/>
<organism evidence="3 4">
    <name type="scientific">Xanthobacter autotrophicus</name>
    <dbReference type="NCBI Taxonomy" id="280"/>
    <lineage>
        <taxon>Bacteria</taxon>
        <taxon>Pseudomonadati</taxon>
        <taxon>Pseudomonadota</taxon>
        <taxon>Alphaproteobacteria</taxon>
        <taxon>Hyphomicrobiales</taxon>
        <taxon>Xanthobacteraceae</taxon>
        <taxon>Xanthobacter</taxon>
    </lineage>
</organism>
<accession>A0A6C1KJ93</accession>
<feature type="domain" description="Glycosyl transferase family 1" evidence="1">
    <location>
        <begin position="184"/>
        <end position="325"/>
    </location>
</feature>
<keyword evidence="3" id="KW-0808">Transferase</keyword>
<dbReference type="RefSeq" id="WP_138398066.1">
    <property type="nucleotide sequence ID" value="NZ_JBAFVI010000013.1"/>
</dbReference>
<dbReference type="GeneID" id="95772440"/>